<feature type="region of interest" description="Disordered" evidence="7">
    <location>
        <begin position="308"/>
        <end position="376"/>
    </location>
</feature>
<feature type="transmembrane region" description="Helical" evidence="8">
    <location>
        <begin position="32"/>
        <end position="50"/>
    </location>
</feature>
<dbReference type="AlphaFoldDB" id="A0A2G7G2Y0"/>
<feature type="domain" description="Sld7 C-terminal" evidence="9">
    <location>
        <begin position="386"/>
        <end position="477"/>
    </location>
</feature>
<evidence type="ECO:0000256" key="5">
    <source>
        <dbReference type="ARBA" id="ARBA00022989"/>
    </source>
</evidence>
<evidence type="ECO:0000256" key="1">
    <source>
        <dbReference type="ARBA" id="ARBA00004141"/>
    </source>
</evidence>
<evidence type="ECO:0000313" key="10">
    <source>
        <dbReference type="EMBL" id="PIG87182.1"/>
    </source>
</evidence>
<feature type="transmembrane region" description="Helical" evidence="8">
    <location>
        <begin position="643"/>
        <end position="665"/>
    </location>
</feature>
<dbReference type="Pfam" id="PF04133">
    <property type="entry name" value="Vps55"/>
    <property type="match status" value="1"/>
</dbReference>
<feature type="compositionally biased region" description="Polar residues" evidence="7">
    <location>
        <begin position="407"/>
        <end position="426"/>
    </location>
</feature>
<comment type="similarity">
    <text evidence="3">Belongs to the OB-RGRP/VPS55 family.</text>
</comment>
<dbReference type="STRING" id="656916.A0A2G7G2Y0"/>
<feature type="compositionally biased region" description="Basic and acidic residues" evidence="7">
    <location>
        <begin position="319"/>
        <end position="329"/>
    </location>
</feature>
<dbReference type="InterPro" id="IPR007919">
    <property type="entry name" value="UPF0220"/>
</dbReference>
<evidence type="ECO:0000256" key="6">
    <source>
        <dbReference type="ARBA" id="ARBA00023136"/>
    </source>
</evidence>
<feature type="transmembrane region" description="Helical" evidence="8">
    <location>
        <begin position="71"/>
        <end position="91"/>
    </location>
</feature>
<protein>
    <recommendedName>
        <fullName evidence="9">Sld7 C-terminal domain-containing protein</fullName>
    </recommendedName>
</protein>
<comment type="subcellular location">
    <subcellularLocation>
        <location evidence="1">Membrane</location>
        <topology evidence="1">Multi-pass membrane protein</topology>
    </subcellularLocation>
</comment>
<feature type="transmembrane region" description="Helical" evidence="8">
    <location>
        <begin position="567"/>
        <end position="589"/>
    </location>
</feature>
<name>A0A2G7G2Y0_9EURO</name>
<keyword evidence="4 8" id="KW-0812">Transmembrane</keyword>
<dbReference type="Proteomes" id="UP000231358">
    <property type="component" value="Unassembled WGS sequence"/>
</dbReference>
<evidence type="ECO:0000256" key="4">
    <source>
        <dbReference type="ARBA" id="ARBA00022692"/>
    </source>
</evidence>
<dbReference type="PANTHER" id="PTHR13180">
    <property type="entry name" value="SMALL MEMBRANE PROTEIN-RELATED"/>
    <property type="match status" value="1"/>
</dbReference>
<evidence type="ECO:0000313" key="11">
    <source>
        <dbReference type="Proteomes" id="UP000231358"/>
    </source>
</evidence>
<keyword evidence="5 8" id="KW-1133">Transmembrane helix</keyword>
<keyword evidence="6 8" id="KW-0472">Membrane</keyword>
<evidence type="ECO:0000256" key="2">
    <source>
        <dbReference type="ARBA" id="ARBA00005335"/>
    </source>
</evidence>
<dbReference type="EMBL" id="NEXV01000186">
    <property type="protein sequence ID" value="PIG87182.1"/>
    <property type="molecule type" value="Genomic_DNA"/>
</dbReference>
<dbReference type="GO" id="GO:0016020">
    <property type="term" value="C:membrane"/>
    <property type="evidence" value="ECO:0007669"/>
    <property type="project" value="UniProtKB-SubCell"/>
</dbReference>
<dbReference type="Pfam" id="PF18596">
    <property type="entry name" value="Sld7_C"/>
    <property type="match status" value="1"/>
</dbReference>
<dbReference type="InterPro" id="IPR007262">
    <property type="entry name" value="Vps55/LEPROT"/>
</dbReference>
<evidence type="ECO:0000259" key="9">
    <source>
        <dbReference type="Pfam" id="PF18596"/>
    </source>
</evidence>
<proteinExistence type="inferred from homology"/>
<organism evidence="10 11">
    <name type="scientific">Aspergillus arachidicola</name>
    <dbReference type="NCBI Taxonomy" id="656916"/>
    <lineage>
        <taxon>Eukaryota</taxon>
        <taxon>Fungi</taxon>
        <taxon>Dikarya</taxon>
        <taxon>Ascomycota</taxon>
        <taxon>Pezizomycotina</taxon>
        <taxon>Eurotiomycetes</taxon>
        <taxon>Eurotiomycetidae</taxon>
        <taxon>Eurotiales</taxon>
        <taxon>Aspergillaceae</taxon>
        <taxon>Aspergillus</taxon>
        <taxon>Aspergillus subgen. Circumdati</taxon>
    </lineage>
</organism>
<evidence type="ECO:0000256" key="7">
    <source>
        <dbReference type="SAM" id="MobiDB-lite"/>
    </source>
</evidence>
<keyword evidence="11" id="KW-1185">Reference proteome</keyword>
<comment type="similarity">
    <text evidence="2">Belongs to the UPF0220 family.</text>
</comment>
<sequence>MTAGLKTIIALSFVLAIGFLLVILSSALWHNFLPLIVVATYVVAPLPNWICSRCANPDDFMDSSGNAAADFGRFLTGFLVLMGIASIPLYARVGPNLELHTNDAETSQWLKTKLLGGVWLEEEDIDKLQTVQCPVGLLVSVNSTIRTKTGSTTTDIIVYGVLSNATSFKRPPTPPVSSSASSDETSLRAIRQELRIYAAPISSSLITRTHAFPTPQNTSELLGHETLAEFLPDIRSPSPKRKRVATLFESVTQHHKRVRQKGGEGVSQLMAHAQYQPSHQSQTLRIKRESEEPSLPLLDRIVSQRSRSLSVGANLHPIKPSEARTEHPRPGSNRGHPRALIKRNTPNPFIEFSLRKERGPSPALPSSDGRLELSSTPKDAEDVILENKNTISRTILTCMRLYGFNRPTTRSGSSCKNPNNHDTLSSHAEEKDPRIAAAAAPLATPTPSTDENDFKTMYHATYRASTFALRKYLKETPVSQDNSNKISYDGIGFVIFRPPKGIIANLPDSYGRSKHHLHIKFPSIGIQDSLQFIGNLDRYAMDVSNNRLFRFSKPEWLNNNSVRNAGVYTSGALFSLGFFFLVDAAAFSHSSRNGSNVHVKFVDWIPGICSALGMLVINSIEKSRLHADSWSYSGSGVAWKARFVLFLGFALLAGGLAGSVTVMVLKYLIKQYPLQTLYFGIANVVANGLVMLSTIVLWISQNIEDDYTYNLAL</sequence>
<gene>
    <name evidence="10" type="ORF">AARAC_004213</name>
</gene>
<comment type="caution">
    <text evidence="10">The sequence shown here is derived from an EMBL/GenBank/DDBJ whole genome shotgun (WGS) entry which is preliminary data.</text>
</comment>
<feature type="transmembrane region" description="Helical" evidence="8">
    <location>
        <begin position="677"/>
        <end position="699"/>
    </location>
</feature>
<accession>A0A2G7G2Y0</accession>
<evidence type="ECO:0000256" key="8">
    <source>
        <dbReference type="SAM" id="Phobius"/>
    </source>
</evidence>
<reference evidence="10 11" key="1">
    <citation type="submission" date="2017-05" db="EMBL/GenBank/DDBJ databases">
        <title>Genome sequence for an aflatoxigenic pathogen of Argentinian peanut, Aspergillus arachidicola.</title>
        <authorList>
            <person name="Moore G."/>
            <person name="Beltz S.B."/>
            <person name="Mack B.M."/>
        </authorList>
    </citation>
    <scope>NUCLEOTIDE SEQUENCE [LARGE SCALE GENOMIC DNA]</scope>
    <source>
        <strain evidence="10 11">CBS 117610</strain>
    </source>
</reference>
<dbReference type="InterPro" id="IPR041260">
    <property type="entry name" value="Sld7_C"/>
</dbReference>
<feature type="region of interest" description="Disordered" evidence="7">
    <location>
        <begin position="407"/>
        <end position="429"/>
    </location>
</feature>
<evidence type="ECO:0000256" key="3">
    <source>
        <dbReference type="ARBA" id="ARBA00005645"/>
    </source>
</evidence>
<feature type="transmembrane region" description="Helical" evidence="8">
    <location>
        <begin position="7"/>
        <end position="26"/>
    </location>
</feature>
<dbReference type="Pfam" id="PF05255">
    <property type="entry name" value="UPF0220"/>
    <property type="match status" value="1"/>
</dbReference>
<feature type="transmembrane region" description="Helical" evidence="8">
    <location>
        <begin position="601"/>
        <end position="620"/>
    </location>
</feature>